<reference evidence="7 8" key="1">
    <citation type="submission" date="2018-05" db="EMBL/GenBank/DDBJ databases">
        <title>Genome sequencing and assembly of the regulated plant pathogen Lachnellula willkommii and related sister species for the development of diagnostic species identification markers.</title>
        <authorList>
            <person name="Giroux E."/>
            <person name="Bilodeau G."/>
        </authorList>
    </citation>
    <scope>NUCLEOTIDE SEQUENCE [LARGE SCALE GENOMIC DNA]</scope>
    <source>
        <strain evidence="7 8">CBS 197.66</strain>
    </source>
</reference>
<evidence type="ECO:0000256" key="3">
    <source>
        <dbReference type="ARBA" id="ARBA00022827"/>
    </source>
</evidence>
<evidence type="ECO:0000256" key="1">
    <source>
        <dbReference type="ARBA" id="ARBA00005466"/>
    </source>
</evidence>
<dbReference type="InterPro" id="IPR006094">
    <property type="entry name" value="Oxid_FAD_bind_N"/>
</dbReference>
<gene>
    <name evidence="7" type="primary">azaL_1</name>
    <name evidence="7" type="ORF">LSUB1_G001567</name>
</gene>
<dbReference type="GO" id="GO:0071949">
    <property type="term" value="F:FAD binding"/>
    <property type="evidence" value="ECO:0007669"/>
    <property type="project" value="InterPro"/>
</dbReference>
<dbReference type="Pfam" id="PF08031">
    <property type="entry name" value="BBE"/>
    <property type="match status" value="1"/>
</dbReference>
<organism evidence="7 8">
    <name type="scientific">Lachnellula subtilissima</name>
    <dbReference type="NCBI Taxonomy" id="602034"/>
    <lineage>
        <taxon>Eukaryota</taxon>
        <taxon>Fungi</taxon>
        <taxon>Dikarya</taxon>
        <taxon>Ascomycota</taxon>
        <taxon>Pezizomycotina</taxon>
        <taxon>Leotiomycetes</taxon>
        <taxon>Helotiales</taxon>
        <taxon>Lachnaceae</taxon>
        <taxon>Lachnellula</taxon>
    </lineage>
</organism>
<proteinExistence type="inferred from homology"/>
<keyword evidence="2" id="KW-0285">Flavoprotein</keyword>
<feature type="signal peptide" evidence="5">
    <location>
        <begin position="1"/>
        <end position="21"/>
    </location>
</feature>
<dbReference type="GO" id="GO:0016491">
    <property type="term" value="F:oxidoreductase activity"/>
    <property type="evidence" value="ECO:0007669"/>
    <property type="project" value="UniProtKB-KW"/>
</dbReference>
<dbReference type="Proteomes" id="UP000462212">
    <property type="component" value="Unassembled WGS sequence"/>
</dbReference>
<dbReference type="InterPro" id="IPR036318">
    <property type="entry name" value="FAD-bd_PCMH-like_sf"/>
</dbReference>
<dbReference type="Gene3D" id="3.40.462.20">
    <property type="match status" value="1"/>
</dbReference>
<keyword evidence="4" id="KW-0560">Oxidoreductase</keyword>
<dbReference type="PANTHER" id="PTHR42973">
    <property type="entry name" value="BINDING OXIDOREDUCTASE, PUTATIVE (AFU_ORTHOLOGUE AFUA_1G17690)-RELATED"/>
    <property type="match status" value="1"/>
</dbReference>
<dbReference type="SUPFAM" id="SSF56176">
    <property type="entry name" value="FAD-binding/transporter-associated domain-like"/>
    <property type="match status" value="1"/>
</dbReference>
<keyword evidence="3" id="KW-0274">FAD</keyword>
<name>A0A8H8RYX6_9HELO</name>
<dbReference type="InterPro" id="IPR016169">
    <property type="entry name" value="FAD-bd_PCMH_sub2"/>
</dbReference>
<evidence type="ECO:0000259" key="6">
    <source>
        <dbReference type="PROSITE" id="PS51387"/>
    </source>
</evidence>
<sequence>MTRFSGFAAFGLLLFQSLVTASPQPCLDGLCSVTRLNITSQQVARELGPLLSRNSSIFGPDDPRFANTTARYQEYQPPTIKMVVQPGCEADIPKIVKYSNANSIPFLTVNRAHGLTATLGKFTGMQIDMGMLRDITIQEGGKTAIFQGGAYDGQVIDYLWDKGYVTTTGSCACVGMLGPGLGGGHGRYQGFYGMISDNIVKLNVVLANGQAITVSETSNPDLLWAMKGAGHNFGVVTSFELKIYPRLVDTWYYKNYVWKQDKLETMFTELNKLHLRANKTRELAVNYGTPLSGGRFTYAGPQKDAQQYFDAFDKIPAEFVEDGNVPYSGIPDATHSGVDQPLCAKGFEHVHSTTYLDVWNVTSQREIYDLFQQKITQQPLVAGSIIMLEDYSTIGVKAVDAKTSAFPWRDRNLMTVHAVNFPPNSSLDAFATEWAKETLDLFNKGSGIPPSTYVNYAAGNEPIEQMYGTEPWRLQKLRSLKTQYDPSGRFNYYNPITPAKY</sequence>
<dbReference type="EMBL" id="QGMJ01000069">
    <property type="protein sequence ID" value="TVY43294.1"/>
    <property type="molecule type" value="Genomic_DNA"/>
</dbReference>
<evidence type="ECO:0000256" key="5">
    <source>
        <dbReference type="SAM" id="SignalP"/>
    </source>
</evidence>
<protein>
    <submittedName>
        <fullName evidence="7">FAD-linked oxidoreductase</fullName>
    </submittedName>
</protein>
<dbReference type="OrthoDB" id="415825at2759"/>
<dbReference type="InterPro" id="IPR050416">
    <property type="entry name" value="FAD-linked_Oxidoreductase"/>
</dbReference>
<dbReference type="Gene3D" id="3.30.465.10">
    <property type="match status" value="1"/>
</dbReference>
<feature type="chain" id="PRO_5034412615" evidence="5">
    <location>
        <begin position="22"/>
        <end position="501"/>
    </location>
</feature>
<comment type="caution">
    <text evidence="7">The sequence shown here is derived from an EMBL/GenBank/DDBJ whole genome shotgun (WGS) entry which is preliminary data.</text>
</comment>
<dbReference type="InterPro" id="IPR016166">
    <property type="entry name" value="FAD-bd_PCMH"/>
</dbReference>
<dbReference type="PROSITE" id="PS51387">
    <property type="entry name" value="FAD_PCMH"/>
    <property type="match status" value="1"/>
</dbReference>
<dbReference type="AlphaFoldDB" id="A0A8H8RYX6"/>
<evidence type="ECO:0000313" key="8">
    <source>
        <dbReference type="Proteomes" id="UP000462212"/>
    </source>
</evidence>
<accession>A0A8H8RYX6</accession>
<dbReference type="Pfam" id="PF01565">
    <property type="entry name" value="FAD_binding_4"/>
    <property type="match status" value="1"/>
</dbReference>
<dbReference type="InterPro" id="IPR012951">
    <property type="entry name" value="BBE"/>
</dbReference>
<dbReference type="PANTHER" id="PTHR42973:SF8">
    <property type="entry name" value="FAD-BINDING PCMH-TYPE DOMAIN-CONTAINING PROTEIN"/>
    <property type="match status" value="1"/>
</dbReference>
<evidence type="ECO:0000256" key="4">
    <source>
        <dbReference type="ARBA" id="ARBA00023002"/>
    </source>
</evidence>
<evidence type="ECO:0000256" key="2">
    <source>
        <dbReference type="ARBA" id="ARBA00022630"/>
    </source>
</evidence>
<feature type="domain" description="FAD-binding PCMH-type" evidence="6">
    <location>
        <begin position="75"/>
        <end position="246"/>
    </location>
</feature>
<comment type="similarity">
    <text evidence="1">Belongs to the oxygen-dependent FAD-linked oxidoreductase family.</text>
</comment>
<evidence type="ECO:0000313" key="7">
    <source>
        <dbReference type="EMBL" id="TVY43294.1"/>
    </source>
</evidence>
<keyword evidence="8" id="KW-1185">Reference proteome</keyword>
<keyword evidence="5" id="KW-0732">Signal</keyword>